<dbReference type="EC" id="3.1.1.-" evidence="3"/>
<comment type="catalytic activity">
    <reaction evidence="3">
        <text>glycyl-tRNA(Ala) + H2O = tRNA(Ala) + glycine + H(+)</text>
        <dbReference type="Rhea" id="RHEA:53744"/>
        <dbReference type="Rhea" id="RHEA-COMP:9657"/>
        <dbReference type="Rhea" id="RHEA-COMP:13640"/>
        <dbReference type="ChEBI" id="CHEBI:15377"/>
        <dbReference type="ChEBI" id="CHEBI:15378"/>
        <dbReference type="ChEBI" id="CHEBI:57305"/>
        <dbReference type="ChEBI" id="CHEBI:78442"/>
        <dbReference type="ChEBI" id="CHEBI:78522"/>
    </reaction>
</comment>
<comment type="caution">
    <text evidence="4">The sequence shown here is derived from an EMBL/GenBank/DDBJ whole genome shotgun (WGS) entry which is preliminary data.</text>
</comment>
<dbReference type="GO" id="GO:0000049">
    <property type="term" value="F:tRNA binding"/>
    <property type="evidence" value="ECO:0007669"/>
    <property type="project" value="UniProtKB-UniRule"/>
</dbReference>
<dbReference type="GO" id="GO:0051500">
    <property type="term" value="F:D-tyrosyl-tRNA(Tyr) deacylase activity"/>
    <property type="evidence" value="ECO:0007669"/>
    <property type="project" value="TreeGrafter"/>
</dbReference>
<dbReference type="Pfam" id="PF02580">
    <property type="entry name" value="Tyr_Deacylase"/>
    <property type="match status" value="1"/>
</dbReference>
<dbReference type="FunCoup" id="A0A423Q130">
    <property type="interactions" value="478"/>
</dbReference>
<sequence>MIGLIQRARHAWVDIDDARVAEIGAGLVALVCAVPDDTPERAARLAERILAYRVFGDDNGRMNIGVRDAGHAVLAVPQFTLAADTARGNRPGFSGACPPARARGLFDDFVSALSARHEAVATGRFGADMQVGLINDGPVTFWLTS</sequence>
<dbReference type="SUPFAM" id="SSF69500">
    <property type="entry name" value="DTD-like"/>
    <property type="match status" value="1"/>
</dbReference>
<dbReference type="NCBIfam" id="TIGR00256">
    <property type="entry name" value="D-aminoacyl-tRNA deacylase"/>
    <property type="match status" value="1"/>
</dbReference>
<dbReference type="Proteomes" id="UP000285310">
    <property type="component" value="Unassembled WGS sequence"/>
</dbReference>
<proteinExistence type="inferred from homology"/>
<dbReference type="OrthoDB" id="9801395at2"/>
<comment type="similarity">
    <text evidence="1 3">Belongs to the DTD family.</text>
</comment>
<dbReference type="InterPro" id="IPR023509">
    <property type="entry name" value="DTD-like_sf"/>
</dbReference>
<keyword evidence="3" id="KW-0694">RNA-binding</keyword>
<accession>A0A423Q130</accession>
<dbReference type="GO" id="GO:0019478">
    <property type="term" value="P:D-amino acid catabolic process"/>
    <property type="evidence" value="ECO:0007669"/>
    <property type="project" value="UniProtKB-UniRule"/>
</dbReference>
<comment type="subcellular location">
    <subcellularLocation>
        <location evidence="3">Cytoplasm</location>
    </subcellularLocation>
</comment>
<feature type="short sequence motif" description="Gly-cisPro motif, important for rejection of L-amino acids" evidence="3">
    <location>
        <begin position="137"/>
        <end position="138"/>
    </location>
</feature>
<protein>
    <recommendedName>
        <fullName evidence="3">D-aminoacyl-tRNA deacylase</fullName>
        <shortName evidence="3">DTD</shortName>
        <ecNumber evidence="3">3.1.1.96</ecNumber>
    </recommendedName>
    <alternativeName>
        <fullName evidence="3">Gly-tRNA(Ala) deacylase</fullName>
        <ecNumber evidence="3">3.1.1.-</ecNumber>
    </alternativeName>
</protein>
<dbReference type="InterPro" id="IPR003732">
    <property type="entry name" value="Daa-tRNA_deacyls_DTD"/>
</dbReference>
<evidence type="ECO:0000313" key="4">
    <source>
        <dbReference type="EMBL" id="ROO31930.1"/>
    </source>
</evidence>
<dbReference type="RefSeq" id="WP_123656958.1">
    <property type="nucleotide sequence ID" value="NZ_AYKG01000003.1"/>
</dbReference>
<dbReference type="Gene3D" id="3.50.80.10">
    <property type="entry name" value="D-tyrosyl-tRNA(Tyr) deacylase"/>
    <property type="match status" value="1"/>
</dbReference>
<evidence type="ECO:0000256" key="2">
    <source>
        <dbReference type="ARBA" id="ARBA00022801"/>
    </source>
</evidence>
<evidence type="ECO:0000313" key="5">
    <source>
        <dbReference type="Proteomes" id="UP000285310"/>
    </source>
</evidence>
<dbReference type="GO" id="GO:0043908">
    <property type="term" value="F:Ser(Gly)-tRNA(Ala) hydrolase activity"/>
    <property type="evidence" value="ECO:0007669"/>
    <property type="project" value="UniProtKB-UniRule"/>
</dbReference>
<keyword evidence="3" id="KW-0963">Cytoplasm</keyword>
<dbReference type="PANTHER" id="PTHR10472">
    <property type="entry name" value="D-TYROSYL-TRNA TYR DEACYLASE"/>
    <property type="match status" value="1"/>
</dbReference>
<organism evidence="4 5">
    <name type="scientific">Salinisphaera japonica YTM-1</name>
    <dbReference type="NCBI Taxonomy" id="1209778"/>
    <lineage>
        <taxon>Bacteria</taxon>
        <taxon>Pseudomonadati</taxon>
        <taxon>Pseudomonadota</taxon>
        <taxon>Gammaproteobacteria</taxon>
        <taxon>Salinisphaerales</taxon>
        <taxon>Salinisphaeraceae</taxon>
        <taxon>Salinisphaera</taxon>
    </lineage>
</organism>
<evidence type="ECO:0000256" key="3">
    <source>
        <dbReference type="HAMAP-Rule" id="MF_00518"/>
    </source>
</evidence>
<keyword evidence="3" id="KW-0820">tRNA-binding</keyword>
<dbReference type="GO" id="GO:0106026">
    <property type="term" value="F:Gly-tRNA(Ala) deacylase activity"/>
    <property type="evidence" value="ECO:0007669"/>
    <property type="project" value="UniProtKB-UniRule"/>
</dbReference>
<comment type="subunit">
    <text evidence="3">Homodimer.</text>
</comment>
<name>A0A423Q130_9GAMM</name>
<comment type="function">
    <text evidence="3">An aminoacyl-tRNA editing enzyme that deacylates mischarged D-aminoacyl-tRNAs. Also deacylates mischarged glycyl-tRNA(Ala), protecting cells against glycine mischarging by AlaRS. Acts via tRNA-based rather than protein-based catalysis; rejects L-amino acids rather than detecting D-amino acids in the active site. By recycling D-aminoacyl-tRNA to D-amino acids and free tRNA molecules, this enzyme counteracts the toxicity associated with the formation of D-aminoacyl-tRNA entities in vivo and helps enforce protein L-homochirality.</text>
</comment>
<dbReference type="AlphaFoldDB" id="A0A423Q130"/>
<dbReference type="GO" id="GO:0005737">
    <property type="term" value="C:cytoplasm"/>
    <property type="evidence" value="ECO:0007669"/>
    <property type="project" value="UniProtKB-SubCell"/>
</dbReference>
<reference evidence="4 5" key="1">
    <citation type="submission" date="2013-10" db="EMBL/GenBank/DDBJ databases">
        <title>Salinisphaera japonica YTM-1 Genome Sequencing.</title>
        <authorList>
            <person name="Lai Q."/>
            <person name="Li C."/>
            <person name="Shao Z."/>
        </authorList>
    </citation>
    <scope>NUCLEOTIDE SEQUENCE [LARGE SCALE GENOMIC DNA]</scope>
    <source>
        <strain evidence="4 5">YTM-1</strain>
    </source>
</reference>
<evidence type="ECO:0000256" key="1">
    <source>
        <dbReference type="ARBA" id="ARBA00009673"/>
    </source>
</evidence>
<comment type="domain">
    <text evidence="3">A Gly-cisPro motif from one monomer fits into the active site of the other monomer to allow specific chiral rejection of L-amino acids.</text>
</comment>
<dbReference type="EMBL" id="AYKG01000003">
    <property type="protein sequence ID" value="ROO31930.1"/>
    <property type="molecule type" value="Genomic_DNA"/>
</dbReference>
<gene>
    <name evidence="3" type="primary">dtd</name>
    <name evidence="4" type="ORF">SAJA_01895</name>
</gene>
<dbReference type="EC" id="3.1.1.96" evidence="3"/>
<dbReference type="HAMAP" id="MF_00518">
    <property type="entry name" value="Deacylase_Dtd"/>
    <property type="match status" value="1"/>
</dbReference>
<keyword evidence="2 3" id="KW-0378">Hydrolase</keyword>
<comment type="catalytic activity">
    <reaction evidence="3">
        <text>a D-aminoacyl-tRNA + H2O = a tRNA + a D-alpha-amino acid + H(+)</text>
        <dbReference type="Rhea" id="RHEA:13953"/>
        <dbReference type="Rhea" id="RHEA-COMP:10123"/>
        <dbReference type="Rhea" id="RHEA-COMP:10124"/>
        <dbReference type="ChEBI" id="CHEBI:15377"/>
        <dbReference type="ChEBI" id="CHEBI:15378"/>
        <dbReference type="ChEBI" id="CHEBI:59871"/>
        <dbReference type="ChEBI" id="CHEBI:78442"/>
        <dbReference type="ChEBI" id="CHEBI:79333"/>
        <dbReference type="EC" id="3.1.1.96"/>
    </reaction>
</comment>
<keyword evidence="5" id="KW-1185">Reference proteome</keyword>
<dbReference type="FunFam" id="3.50.80.10:FF:000001">
    <property type="entry name" value="D-aminoacyl-tRNA deacylase"/>
    <property type="match status" value="1"/>
</dbReference>
<dbReference type="PANTHER" id="PTHR10472:SF5">
    <property type="entry name" value="D-AMINOACYL-TRNA DEACYLASE 1"/>
    <property type="match status" value="1"/>
</dbReference>
<dbReference type="InParanoid" id="A0A423Q130"/>